<organism evidence="1 2">
    <name type="scientific">Penicillium brasilianum</name>
    <dbReference type="NCBI Taxonomy" id="104259"/>
    <lineage>
        <taxon>Eukaryota</taxon>
        <taxon>Fungi</taxon>
        <taxon>Dikarya</taxon>
        <taxon>Ascomycota</taxon>
        <taxon>Pezizomycotina</taxon>
        <taxon>Eurotiomycetes</taxon>
        <taxon>Eurotiomycetidae</taxon>
        <taxon>Eurotiales</taxon>
        <taxon>Aspergillaceae</taxon>
        <taxon>Penicillium</taxon>
    </lineage>
</organism>
<protein>
    <submittedName>
        <fullName evidence="1">Uncharacterized protein</fullName>
    </submittedName>
</protein>
<dbReference type="OrthoDB" id="5272500at2759"/>
<dbReference type="EMBL" id="CDHK01000002">
    <property type="protein sequence ID" value="CEJ56160.1"/>
    <property type="molecule type" value="Genomic_DNA"/>
</dbReference>
<dbReference type="AlphaFoldDB" id="A0A0F7TI06"/>
<evidence type="ECO:0000313" key="2">
    <source>
        <dbReference type="Proteomes" id="UP000042958"/>
    </source>
</evidence>
<evidence type="ECO:0000313" key="1">
    <source>
        <dbReference type="EMBL" id="CEJ56160.1"/>
    </source>
</evidence>
<dbReference type="Proteomes" id="UP000042958">
    <property type="component" value="Unassembled WGS sequence"/>
</dbReference>
<reference evidence="2" key="1">
    <citation type="journal article" date="2015" name="Genome Announc.">
        <title>Draft genome sequence of the fungus Penicillium brasilianum MG11.</title>
        <authorList>
            <person name="Horn F."/>
            <person name="Linde J."/>
            <person name="Mattern D.J."/>
            <person name="Walther G."/>
            <person name="Guthke R."/>
            <person name="Brakhage A.A."/>
            <person name="Valiante V."/>
        </authorList>
    </citation>
    <scope>NUCLEOTIDE SEQUENCE [LARGE SCALE GENOMIC DNA]</scope>
    <source>
        <strain evidence="2">MG11</strain>
    </source>
</reference>
<gene>
    <name evidence="1" type="ORF">PMG11_02379</name>
</gene>
<keyword evidence="2" id="KW-1185">Reference proteome</keyword>
<sequence length="292" mass="33116">MSSYEATSPFRVSTHDLLQLERNEAFRAMREQLRRQDCGMEGPSFCATHRHSCSSADQESFRLHRDIIHTLLVPLFLINHQAERVAARALPSKKGAEPERAFRGEARSAFAWLSCILTEEHDWYLTARCPACIVLHVLHSEPTIRFVTVAALLAGPRSGFDCWLAALETAVREDPFWGDAFWPEIEDRAARLADGVQQLVRQCHELRTTLDSPTLSTPALAKTSTTVCERSTSTCTIPLKPSSFARKQVRLSREEQRYRSSLVWNSWNCSREMRQPLGGSAPNQSRRRSMTS</sequence>
<dbReference type="STRING" id="104259.A0A0F7TI06"/>
<name>A0A0F7TI06_PENBI</name>
<proteinExistence type="predicted"/>
<accession>A0A0F7TI06</accession>